<protein>
    <submittedName>
        <fullName evidence="1">Uncharacterized protein</fullName>
    </submittedName>
</protein>
<reference evidence="2" key="1">
    <citation type="journal article" date="2019" name="Int. J. Syst. Evol. Microbiol.">
        <title>The Global Catalogue of Microorganisms (GCM) 10K type strain sequencing project: providing services to taxonomists for standard genome sequencing and annotation.</title>
        <authorList>
            <consortium name="The Broad Institute Genomics Platform"/>
            <consortium name="The Broad Institute Genome Sequencing Center for Infectious Disease"/>
            <person name="Wu L."/>
            <person name="Ma J."/>
        </authorList>
    </citation>
    <scope>NUCLEOTIDE SEQUENCE [LARGE SCALE GENOMIC DNA]</scope>
    <source>
        <strain evidence="2">JCM 16916</strain>
    </source>
</reference>
<dbReference type="EMBL" id="BAAAZU010000001">
    <property type="protein sequence ID" value="GAA3913944.1"/>
    <property type="molecule type" value="Genomic_DNA"/>
</dbReference>
<name>A0ABP7M2Y1_9GAMM</name>
<keyword evidence="2" id="KW-1185">Reference proteome</keyword>
<sequence>MDKQAECEGQGRWIPRSGYGKYCTIPISDGAGVDQLSRCGLGSFTATRRDMQGLADEYIEQAVELVARARQERLRLSREIRGPSGERLIRPYRCRIWLDLDKADCYMYLGWRGIATKGRTRTKWLWDCRADIAPWLKGVHEAEAQLIREVEAKATEIRLRWFALVRAMHYMNEVERFGVDDWTASGGNGRRHAYARRGHWFSRLFRRPAASESTTSAV</sequence>
<proteinExistence type="predicted"/>
<organism evidence="1 2">
    <name type="scientific">Luteimonas lutimaris</name>
    <dbReference type="NCBI Taxonomy" id="698645"/>
    <lineage>
        <taxon>Bacteria</taxon>
        <taxon>Pseudomonadati</taxon>
        <taxon>Pseudomonadota</taxon>
        <taxon>Gammaproteobacteria</taxon>
        <taxon>Lysobacterales</taxon>
        <taxon>Lysobacteraceae</taxon>
        <taxon>Luteimonas</taxon>
    </lineage>
</organism>
<comment type="caution">
    <text evidence="1">The sequence shown here is derived from an EMBL/GenBank/DDBJ whole genome shotgun (WGS) entry which is preliminary data.</text>
</comment>
<dbReference type="RefSeq" id="WP_344758203.1">
    <property type="nucleotide sequence ID" value="NZ_BAAAZU010000001.1"/>
</dbReference>
<dbReference type="Proteomes" id="UP001501727">
    <property type="component" value="Unassembled WGS sequence"/>
</dbReference>
<gene>
    <name evidence="1" type="ORF">GCM10022229_03610</name>
</gene>
<accession>A0ABP7M2Y1</accession>
<evidence type="ECO:0000313" key="1">
    <source>
        <dbReference type="EMBL" id="GAA3913944.1"/>
    </source>
</evidence>
<evidence type="ECO:0000313" key="2">
    <source>
        <dbReference type="Proteomes" id="UP001501727"/>
    </source>
</evidence>